<organism evidence="1 2">
    <name type="scientific">Frankliniella fusca</name>
    <dbReference type="NCBI Taxonomy" id="407009"/>
    <lineage>
        <taxon>Eukaryota</taxon>
        <taxon>Metazoa</taxon>
        <taxon>Ecdysozoa</taxon>
        <taxon>Arthropoda</taxon>
        <taxon>Hexapoda</taxon>
        <taxon>Insecta</taxon>
        <taxon>Pterygota</taxon>
        <taxon>Neoptera</taxon>
        <taxon>Paraneoptera</taxon>
        <taxon>Thysanoptera</taxon>
        <taxon>Terebrantia</taxon>
        <taxon>Thripoidea</taxon>
        <taxon>Thripidae</taxon>
        <taxon>Frankliniella</taxon>
    </lineage>
</organism>
<evidence type="ECO:0000313" key="2">
    <source>
        <dbReference type="Proteomes" id="UP001219518"/>
    </source>
</evidence>
<name>A0AAE1HMI3_9NEOP</name>
<feature type="non-terminal residue" evidence="1">
    <location>
        <position position="156"/>
    </location>
</feature>
<protein>
    <submittedName>
        <fullName evidence="1">Cytosolic Fe-S cluster assembly factor nar1</fullName>
    </submittedName>
</protein>
<reference evidence="1" key="2">
    <citation type="journal article" date="2023" name="BMC Genomics">
        <title>Pest status, molecular evolution, and epigenetic factors derived from the genome assembly of Frankliniella fusca, a thysanopteran phytovirus vector.</title>
        <authorList>
            <person name="Catto M.A."/>
            <person name="Labadie P.E."/>
            <person name="Jacobson A.L."/>
            <person name="Kennedy G.G."/>
            <person name="Srinivasan R."/>
            <person name="Hunt B.G."/>
        </authorList>
    </citation>
    <scope>NUCLEOTIDE SEQUENCE</scope>
    <source>
        <strain evidence="1">PL_HMW_Pooled</strain>
    </source>
</reference>
<reference evidence="1" key="1">
    <citation type="submission" date="2021-07" db="EMBL/GenBank/DDBJ databases">
        <authorList>
            <person name="Catto M.A."/>
            <person name="Jacobson A."/>
            <person name="Kennedy G."/>
            <person name="Labadie P."/>
            <person name="Hunt B.G."/>
            <person name="Srinivasan R."/>
        </authorList>
    </citation>
    <scope>NUCLEOTIDE SEQUENCE</scope>
    <source>
        <strain evidence="1">PL_HMW_Pooled</strain>
        <tissue evidence="1">Head</tissue>
    </source>
</reference>
<evidence type="ECO:0000313" key="1">
    <source>
        <dbReference type="EMBL" id="KAK3923997.1"/>
    </source>
</evidence>
<proteinExistence type="predicted"/>
<accession>A0AAE1HMI3</accession>
<dbReference type="Proteomes" id="UP001219518">
    <property type="component" value="Unassembled WGS sequence"/>
</dbReference>
<sequence>FPHIFTHLHTVSRSTSHFHHFQPFPSLSYIVIHFRVFSHIFMHCHIFSLRHFRPFPSHYHAFTVIFAHFHTFSLFSALTAISDPFPVHYRTKSTPFSRLISPAAISRSFLPVVLSMKIHVHFTRVNEHVHTLAGHCHECDEDGVTRAIFGIRRLYS</sequence>
<dbReference type="EMBL" id="JAHWGI010001161">
    <property type="protein sequence ID" value="KAK3923997.1"/>
    <property type="molecule type" value="Genomic_DNA"/>
</dbReference>
<keyword evidence="2" id="KW-1185">Reference proteome</keyword>
<comment type="caution">
    <text evidence="1">The sequence shown here is derived from an EMBL/GenBank/DDBJ whole genome shotgun (WGS) entry which is preliminary data.</text>
</comment>
<gene>
    <name evidence="1" type="ORF">KUF71_002327</name>
</gene>
<dbReference type="AlphaFoldDB" id="A0AAE1HMI3"/>